<evidence type="ECO:0000313" key="1">
    <source>
        <dbReference type="EMBL" id="CAB4020060.1"/>
    </source>
</evidence>
<proteinExistence type="predicted"/>
<feature type="non-terminal residue" evidence="1">
    <location>
        <position position="50"/>
    </location>
</feature>
<dbReference type="AlphaFoldDB" id="A0A6S7ISV0"/>
<accession>A0A6S7ISV0</accession>
<name>A0A6S7ISV0_PARCT</name>
<dbReference type="Proteomes" id="UP001152795">
    <property type="component" value="Unassembled WGS sequence"/>
</dbReference>
<protein>
    <submittedName>
        <fullName evidence="1">Uncharacterized protein</fullName>
    </submittedName>
</protein>
<gene>
    <name evidence="1" type="ORF">PACLA_8A003387</name>
</gene>
<dbReference type="OrthoDB" id="426210at2759"/>
<evidence type="ECO:0000313" key="2">
    <source>
        <dbReference type="Proteomes" id="UP001152795"/>
    </source>
</evidence>
<dbReference type="EMBL" id="CACRXK020010760">
    <property type="protein sequence ID" value="CAB4020060.1"/>
    <property type="molecule type" value="Genomic_DNA"/>
</dbReference>
<reference evidence="1" key="1">
    <citation type="submission" date="2020-04" db="EMBL/GenBank/DDBJ databases">
        <authorList>
            <person name="Alioto T."/>
            <person name="Alioto T."/>
            <person name="Gomez Garrido J."/>
        </authorList>
    </citation>
    <scope>NUCLEOTIDE SEQUENCE</scope>
    <source>
        <strain evidence="1">A484AB</strain>
    </source>
</reference>
<feature type="non-terminal residue" evidence="1">
    <location>
        <position position="1"/>
    </location>
</feature>
<keyword evidence="2" id="KW-1185">Reference proteome</keyword>
<organism evidence="1 2">
    <name type="scientific">Paramuricea clavata</name>
    <name type="common">Red gorgonian</name>
    <name type="synonym">Violescent sea-whip</name>
    <dbReference type="NCBI Taxonomy" id="317549"/>
    <lineage>
        <taxon>Eukaryota</taxon>
        <taxon>Metazoa</taxon>
        <taxon>Cnidaria</taxon>
        <taxon>Anthozoa</taxon>
        <taxon>Octocorallia</taxon>
        <taxon>Malacalcyonacea</taxon>
        <taxon>Plexauridae</taxon>
        <taxon>Paramuricea</taxon>
    </lineage>
</organism>
<comment type="caution">
    <text evidence="1">The sequence shown here is derived from an EMBL/GenBank/DDBJ whole genome shotgun (WGS) entry which is preliminary data.</text>
</comment>
<sequence>RIGSGKSSGPDNLPNWMLKSFADLLAEPVTVILNASFREERLPPVWKLAK</sequence>